<keyword evidence="5" id="KW-0808">Transferase</keyword>
<dbReference type="Gene3D" id="1.10.287.130">
    <property type="match status" value="1"/>
</dbReference>
<keyword evidence="8" id="KW-1133">Transmembrane helix</keyword>
<evidence type="ECO:0000256" key="10">
    <source>
        <dbReference type="ARBA" id="ARBA00023136"/>
    </source>
</evidence>
<dbReference type="InterPro" id="IPR003594">
    <property type="entry name" value="HATPase_dom"/>
</dbReference>
<dbReference type="InterPro" id="IPR050428">
    <property type="entry name" value="TCS_sensor_his_kinase"/>
</dbReference>
<keyword evidence="14" id="KW-1185">Reference proteome</keyword>
<dbReference type="InterPro" id="IPR036890">
    <property type="entry name" value="HATPase_C_sf"/>
</dbReference>
<keyword evidence="7" id="KW-0418">Kinase</keyword>
<keyword evidence="4" id="KW-0597">Phosphoprotein</keyword>
<evidence type="ECO:0000256" key="5">
    <source>
        <dbReference type="ARBA" id="ARBA00022679"/>
    </source>
</evidence>
<dbReference type="PROSITE" id="PS50885">
    <property type="entry name" value="HAMP"/>
    <property type="match status" value="1"/>
</dbReference>
<dbReference type="GO" id="GO:0000155">
    <property type="term" value="F:phosphorelay sensor kinase activity"/>
    <property type="evidence" value="ECO:0007669"/>
    <property type="project" value="InterPro"/>
</dbReference>
<dbReference type="EC" id="2.7.13.3" evidence="3"/>
<dbReference type="PANTHER" id="PTHR45436">
    <property type="entry name" value="SENSOR HISTIDINE KINASE YKOH"/>
    <property type="match status" value="1"/>
</dbReference>
<dbReference type="InterPro" id="IPR036097">
    <property type="entry name" value="HisK_dim/P_sf"/>
</dbReference>
<dbReference type="RefSeq" id="WP_168875827.1">
    <property type="nucleotide sequence ID" value="NZ_JABAIM010000001.1"/>
</dbReference>
<evidence type="ECO:0000259" key="11">
    <source>
        <dbReference type="PROSITE" id="PS50109"/>
    </source>
</evidence>
<keyword evidence="10" id="KW-0472">Membrane</keyword>
<sequence>MSRKPRSINQRVILAAAVLLLLFVILTGAALDKAFRESAETARRERLSALAYLLMAAAEVDEQGVLHMPPQLAETRLQLPGSGLYARVQLGRTQWLSASNTGRAIPFADSATPGQPWFGQVDMGQQRYWALSMQVSWPVGVRRLPLLFSVSEDLRDFERELNTYRRTLWGWLAASAVLLLLTQTVLLRWGLRPLRQVARALRRIEQGEDEQLDGPYPRELQGLTRNLNTLLQRERAQQQRYRHALADLAHSLKTPLAVLKGTPEDDAEFAHTVREQCQRMETLVGYQLQRAATAGSAPFAAARLLAPQVQRITDTLSKVYRDRSLQFQQDIPPDFKLRLDEGDLLELLGNLIDNAAKWATHQVRISAQREGERCTLSIEDDGPGISDPSLMQQRGVRADEAVPGHGIGLAIVNDIVNAYQGRLDILRSDTLGGACIRIQFNGV</sequence>
<comment type="catalytic activity">
    <reaction evidence="1">
        <text>ATP + protein L-histidine = ADP + protein N-phospho-L-histidine.</text>
        <dbReference type="EC" id="2.7.13.3"/>
    </reaction>
</comment>
<evidence type="ECO:0000313" key="13">
    <source>
        <dbReference type="EMBL" id="NLR74198.1"/>
    </source>
</evidence>
<feature type="domain" description="HAMP" evidence="12">
    <location>
        <begin position="188"/>
        <end position="239"/>
    </location>
</feature>
<dbReference type="GO" id="GO:0005886">
    <property type="term" value="C:plasma membrane"/>
    <property type="evidence" value="ECO:0007669"/>
    <property type="project" value="TreeGrafter"/>
</dbReference>
<dbReference type="PROSITE" id="PS50109">
    <property type="entry name" value="HIS_KIN"/>
    <property type="match status" value="1"/>
</dbReference>
<dbReference type="Pfam" id="PF02518">
    <property type="entry name" value="HATPase_c"/>
    <property type="match status" value="1"/>
</dbReference>
<comment type="caution">
    <text evidence="13">The sequence shown here is derived from an EMBL/GenBank/DDBJ whole genome shotgun (WGS) entry which is preliminary data.</text>
</comment>
<dbReference type="InterPro" id="IPR003661">
    <property type="entry name" value="HisK_dim/P_dom"/>
</dbReference>
<keyword evidence="6" id="KW-0812">Transmembrane</keyword>
<accession>A0A847SAU0</accession>
<dbReference type="PANTHER" id="PTHR45436:SF5">
    <property type="entry name" value="SENSOR HISTIDINE KINASE TRCS"/>
    <property type="match status" value="1"/>
</dbReference>
<evidence type="ECO:0000256" key="3">
    <source>
        <dbReference type="ARBA" id="ARBA00012438"/>
    </source>
</evidence>
<evidence type="ECO:0000256" key="8">
    <source>
        <dbReference type="ARBA" id="ARBA00022989"/>
    </source>
</evidence>
<name>A0A847SAU0_9NEIS</name>
<dbReference type="Pfam" id="PF00672">
    <property type="entry name" value="HAMP"/>
    <property type="match status" value="1"/>
</dbReference>
<organism evidence="13 14">
    <name type="scientific">Leeia aquatica</name>
    <dbReference type="NCBI Taxonomy" id="2725557"/>
    <lineage>
        <taxon>Bacteria</taxon>
        <taxon>Pseudomonadati</taxon>
        <taxon>Pseudomonadota</taxon>
        <taxon>Betaproteobacteria</taxon>
        <taxon>Neisseriales</taxon>
        <taxon>Leeiaceae</taxon>
        <taxon>Leeia</taxon>
    </lineage>
</organism>
<dbReference type="InterPro" id="IPR004358">
    <property type="entry name" value="Sig_transdc_His_kin-like_C"/>
</dbReference>
<dbReference type="EMBL" id="JABAIM010000001">
    <property type="protein sequence ID" value="NLR74198.1"/>
    <property type="molecule type" value="Genomic_DNA"/>
</dbReference>
<feature type="domain" description="Histidine kinase" evidence="11">
    <location>
        <begin position="247"/>
        <end position="443"/>
    </location>
</feature>
<dbReference type="Gene3D" id="3.30.565.10">
    <property type="entry name" value="Histidine kinase-like ATPase, C-terminal domain"/>
    <property type="match status" value="1"/>
</dbReference>
<comment type="subcellular location">
    <subcellularLocation>
        <location evidence="2">Membrane</location>
    </subcellularLocation>
</comment>
<evidence type="ECO:0000256" key="2">
    <source>
        <dbReference type="ARBA" id="ARBA00004370"/>
    </source>
</evidence>
<dbReference type="Proteomes" id="UP000587991">
    <property type="component" value="Unassembled WGS sequence"/>
</dbReference>
<dbReference type="InterPro" id="IPR005467">
    <property type="entry name" value="His_kinase_dom"/>
</dbReference>
<dbReference type="InterPro" id="IPR003660">
    <property type="entry name" value="HAMP_dom"/>
</dbReference>
<keyword evidence="9" id="KW-0902">Two-component regulatory system</keyword>
<evidence type="ECO:0000259" key="12">
    <source>
        <dbReference type="PROSITE" id="PS50885"/>
    </source>
</evidence>
<evidence type="ECO:0000256" key="6">
    <source>
        <dbReference type="ARBA" id="ARBA00022692"/>
    </source>
</evidence>
<protein>
    <recommendedName>
        <fullName evidence="3">histidine kinase</fullName>
        <ecNumber evidence="3">2.7.13.3</ecNumber>
    </recommendedName>
</protein>
<dbReference type="SUPFAM" id="SSF55874">
    <property type="entry name" value="ATPase domain of HSP90 chaperone/DNA topoisomerase II/histidine kinase"/>
    <property type="match status" value="1"/>
</dbReference>
<dbReference type="SMART" id="SM00387">
    <property type="entry name" value="HATPase_c"/>
    <property type="match status" value="1"/>
</dbReference>
<evidence type="ECO:0000313" key="14">
    <source>
        <dbReference type="Proteomes" id="UP000587991"/>
    </source>
</evidence>
<evidence type="ECO:0000256" key="7">
    <source>
        <dbReference type="ARBA" id="ARBA00022777"/>
    </source>
</evidence>
<dbReference type="CDD" id="cd00082">
    <property type="entry name" value="HisKA"/>
    <property type="match status" value="1"/>
</dbReference>
<dbReference type="SUPFAM" id="SSF47384">
    <property type="entry name" value="Homodimeric domain of signal transducing histidine kinase"/>
    <property type="match status" value="1"/>
</dbReference>
<dbReference type="PRINTS" id="PR00344">
    <property type="entry name" value="BCTRLSENSOR"/>
</dbReference>
<proteinExistence type="predicted"/>
<gene>
    <name evidence="13" type="ORF">HF682_03400</name>
</gene>
<evidence type="ECO:0000256" key="9">
    <source>
        <dbReference type="ARBA" id="ARBA00023012"/>
    </source>
</evidence>
<dbReference type="AlphaFoldDB" id="A0A847SAU0"/>
<evidence type="ECO:0000256" key="1">
    <source>
        <dbReference type="ARBA" id="ARBA00000085"/>
    </source>
</evidence>
<evidence type="ECO:0000256" key="4">
    <source>
        <dbReference type="ARBA" id="ARBA00022553"/>
    </source>
</evidence>
<reference evidence="13 14" key="1">
    <citation type="submission" date="2020-04" db="EMBL/GenBank/DDBJ databases">
        <title>Draft genome of Leeia sp. IMCC25680.</title>
        <authorList>
            <person name="Song J."/>
            <person name="Cho J.-C."/>
        </authorList>
    </citation>
    <scope>NUCLEOTIDE SEQUENCE [LARGE SCALE GENOMIC DNA]</scope>
    <source>
        <strain evidence="13 14">IMCC25680</strain>
    </source>
</reference>